<gene>
    <name evidence="1" type="ORF">NCTC10295_01100</name>
</gene>
<sequence>MADKEKQIEWQKKYEKEKRAMRSVSFNRTTEQDLLAFVDKVNFSQWVKAKIREELEKQ</sequence>
<dbReference type="AlphaFoldDB" id="A0A378UI23"/>
<reference evidence="1 2" key="1">
    <citation type="submission" date="2018-06" db="EMBL/GenBank/DDBJ databases">
        <authorList>
            <consortium name="Pathogen Informatics"/>
            <person name="Doyle S."/>
        </authorList>
    </citation>
    <scope>NUCLEOTIDE SEQUENCE [LARGE SCALE GENOMIC DNA]</scope>
    <source>
        <strain evidence="1 2">NCTC10295</strain>
    </source>
</reference>
<protein>
    <submittedName>
        <fullName evidence="1">Uncharacterized protein</fullName>
    </submittedName>
</protein>
<accession>A0A378UI23</accession>
<evidence type="ECO:0000313" key="2">
    <source>
        <dbReference type="Proteomes" id="UP000254651"/>
    </source>
</evidence>
<evidence type="ECO:0000313" key="1">
    <source>
        <dbReference type="EMBL" id="STZ76339.1"/>
    </source>
</evidence>
<keyword evidence="2" id="KW-1185">Reference proteome</keyword>
<dbReference type="Proteomes" id="UP000254651">
    <property type="component" value="Unassembled WGS sequence"/>
</dbReference>
<name>A0A378UI23_BERDE</name>
<proteinExistence type="predicted"/>
<dbReference type="EMBL" id="UGQS01000002">
    <property type="protein sequence ID" value="STZ76339.1"/>
    <property type="molecule type" value="Genomic_DNA"/>
</dbReference>
<dbReference type="RefSeq" id="WP_169798078.1">
    <property type="nucleotide sequence ID" value="NZ_CP181246.1"/>
</dbReference>
<organism evidence="1 2">
    <name type="scientific">Bergeriella denitrificans</name>
    <name type="common">Neisseria denitrificans</name>
    <dbReference type="NCBI Taxonomy" id="494"/>
    <lineage>
        <taxon>Bacteria</taxon>
        <taxon>Pseudomonadati</taxon>
        <taxon>Pseudomonadota</taxon>
        <taxon>Betaproteobacteria</taxon>
        <taxon>Neisseriales</taxon>
        <taxon>Neisseriaceae</taxon>
        <taxon>Bergeriella</taxon>
    </lineage>
</organism>